<gene>
    <name evidence="1" type="ORF">EVAR_25116_1</name>
</gene>
<dbReference type="Proteomes" id="UP000299102">
    <property type="component" value="Unassembled WGS sequence"/>
</dbReference>
<organism evidence="1 2">
    <name type="scientific">Eumeta variegata</name>
    <name type="common">Bagworm moth</name>
    <name type="synonym">Eumeta japonica</name>
    <dbReference type="NCBI Taxonomy" id="151549"/>
    <lineage>
        <taxon>Eukaryota</taxon>
        <taxon>Metazoa</taxon>
        <taxon>Ecdysozoa</taxon>
        <taxon>Arthropoda</taxon>
        <taxon>Hexapoda</taxon>
        <taxon>Insecta</taxon>
        <taxon>Pterygota</taxon>
        <taxon>Neoptera</taxon>
        <taxon>Endopterygota</taxon>
        <taxon>Lepidoptera</taxon>
        <taxon>Glossata</taxon>
        <taxon>Ditrysia</taxon>
        <taxon>Tineoidea</taxon>
        <taxon>Psychidae</taxon>
        <taxon>Oiketicinae</taxon>
        <taxon>Eumeta</taxon>
    </lineage>
</organism>
<dbReference type="EMBL" id="BGZK01000884">
    <property type="protein sequence ID" value="GBP63965.1"/>
    <property type="molecule type" value="Genomic_DNA"/>
</dbReference>
<dbReference type="AlphaFoldDB" id="A0A4C1XP35"/>
<keyword evidence="2" id="KW-1185">Reference proteome</keyword>
<proteinExistence type="predicted"/>
<sequence>MSLNERRPAESCVSLPLNYDRSAALSKLVHSLPNVLQVIKSLISLRRGTVSTGDVFGLLVIRLCSTAPFKVYKGDKERLALGVVSLQRDTPMPFRVRFCHQKA</sequence>
<comment type="caution">
    <text evidence="1">The sequence shown here is derived from an EMBL/GenBank/DDBJ whole genome shotgun (WGS) entry which is preliminary data.</text>
</comment>
<evidence type="ECO:0000313" key="2">
    <source>
        <dbReference type="Proteomes" id="UP000299102"/>
    </source>
</evidence>
<name>A0A4C1XP35_EUMVA</name>
<reference evidence="1 2" key="1">
    <citation type="journal article" date="2019" name="Commun. Biol.">
        <title>The bagworm genome reveals a unique fibroin gene that provides high tensile strength.</title>
        <authorList>
            <person name="Kono N."/>
            <person name="Nakamura H."/>
            <person name="Ohtoshi R."/>
            <person name="Tomita M."/>
            <person name="Numata K."/>
            <person name="Arakawa K."/>
        </authorList>
    </citation>
    <scope>NUCLEOTIDE SEQUENCE [LARGE SCALE GENOMIC DNA]</scope>
</reference>
<protein>
    <submittedName>
        <fullName evidence="1">Uncharacterized protein</fullName>
    </submittedName>
</protein>
<accession>A0A4C1XP35</accession>
<evidence type="ECO:0000313" key="1">
    <source>
        <dbReference type="EMBL" id="GBP63965.1"/>
    </source>
</evidence>